<evidence type="ECO:0000256" key="9">
    <source>
        <dbReference type="ARBA" id="ARBA00023125"/>
    </source>
</evidence>
<accession>B4XYE2</accession>
<comment type="function">
    <text evidence="12">Plays a role in the initiation of viral DNA replication. A dimer of E2 interacts with a dimer of E1 in order to improve specificity of E1 DNA binding activity. Once the complex recognizes and binds DNA at specific sites, the E2 dimer is removed from DNA. E2 also regulates viral transcription through binding to the E2RE response element (5'-ACCNNNNNNGGT-3') present in multiple copies in the regulatory regions of the viral genome. Activates or represses transcription depending on E2RE's position with regards to proximal promoter elements including the TATA-box. Repression occurs by sterically hindering the assembly of the transcription initiation complex.</text>
</comment>
<keyword evidence="6 12" id="KW-1048">Host nucleus</keyword>
<dbReference type="Pfam" id="PF00511">
    <property type="entry name" value="PPV_E2_C"/>
    <property type="match status" value="1"/>
</dbReference>
<dbReference type="EMBL" id="EU240894">
    <property type="protein sequence ID" value="ABY73446.1"/>
    <property type="molecule type" value="Genomic_DNA"/>
</dbReference>
<dbReference type="InterPro" id="IPR042504">
    <property type="entry name" value="Regulatory_protein_E2_N_2"/>
</dbReference>
<evidence type="ECO:0000256" key="1">
    <source>
        <dbReference type="ARBA" id="ARBA00004147"/>
    </source>
</evidence>
<dbReference type="Proteomes" id="UP000052102">
    <property type="component" value="Segment"/>
</dbReference>
<feature type="domain" description="Papillomavirus E2 N-terminal" evidence="14">
    <location>
        <begin position="1"/>
        <end position="196"/>
    </location>
</feature>
<sequence>MEKLCSHLDALQEEQMERIENDNGDIDNIVEYFSLLRKEAMLICAANKRGLKKVGLTLIPCKQTCEANAKKVIMMHLIVCSLQRSSFATQTWFLSELSHEMFVTEPKDTFKKNGEKVTVIFDGDSKNTMDYVTWKHVYCQLGEGEWCCVPSNVCHEGISYTVEGQTHFYVNFEKECEKYGCTGKWTVVYNGVNITESTLVSSTTNKKALGHTILPKTSGWLETKWPQQQKSKSGKYLGPPPSPPPSPPPAPPAPIPQPEPPEPNPEPEPAATCITNTTLTTSPTCSAISISSTDSGTGDCGSSWRKRDCDSDSRGPKRPRSHPYIPTLLIAGGANTVKCFRHRLKTHHQGTYEKCSTTWSWVEAGGVERTHRICVAFSSVEQRTYFQETVTLPKGVTSATAELPF</sequence>
<evidence type="ECO:0000256" key="7">
    <source>
        <dbReference type="ARBA" id="ARBA00022705"/>
    </source>
</evidence>
<dbReference type="GO" id="GO:0006260">
    <property type="term" value="P:DNA replication"/>
    <property type="evidence" value="ECO:0007669"/>
    <property type="project" value="UniProtKB-KW"/>
</dbReference>
<evidence type="ECO:0000256" key="11">
    <source>
        <dbReference type="ARBA" id="ARBA00023163"/>
    </source>
</evidence>
<dbReference type="GO" id="GO:0006351">
    <property type="term" value="P:DNA-templated transcription"/>
    <property type="evidence" value="ECO:0007669"/>
    <property type="project" value="UniProtKB-UniRule"/>
</dbReference>
<evidence type="ECO:0000313" key="17">
    <source>
        <dbReference type="Proteomes" id="UP000052102"/>
    </source>
</evidence>
<dbReference type="InterPro" id="IPR042503">
    <property type="entry name" value="Regulatory_protein_E2_N_1"/>
</dbReference>
<dbReference type="InterPro" id="IPR012677">
    <property type="entry name" value="Nucleotide-bd_a/b_plait_sf"/>
</dbReference>
<reference evidence="16 17" key="1">
    <citation type="journal article" date="2008" name="Virology">
        <title>Genomic characterization of novel dolphin papillomaviruses provides indications for recombination within the Papillomaviridae.</title>
        <authorList>
            <person name="Rector A."/>
            <person name="Stevens H."/>
            <person name="Lacave G."/>
            <person name="Lemey P."/>
            <person name="Mostmans S."/>
            <person name="Salbany A."/>
            <person name="Vos M."/>
            <person name="Van Doorslaer K."/>
            <person name="Ghim S.J."/>
            <person name="Rehtanz M."/>
            <person name="Bossart G.D."/>
            <person name="Jenson A.B."/>
            <person name="Van Ranst M."/>
        </authorList>
    </citation>
    <scope>NUCLEOTIDE SEQUENCE [LARGE SCALE GENOMIC DNA]</scope>
</reference>
<dbReference type="KEGG" id="vg:6740861"/>
<evidence type="ECO:0000256" key="12">
    <source>
        <dbReference type="HAMAP-Rule" id="MF_04001"/>
    </source>
</evidence>
<comment type="similarity">
    <text evidence="2">Belongs to the papillomaviridae E8^E2C protein family.</text>
</comment>
<keyword evidence="3 12" id="KW-0678">Repressor</keyword>
<evidence type="ECO:0000256" key="4">
    <source>
        <dbReference type="ARBA" id="ARBA00022518"/>
    </source>
</evidence>
<dbReference type="HAMAP" id="MF_04001">
    <property type="entry name" value="PPV_E2"/>
    <property type="match status" value="1"/>
</dbReference>
<dbReference type="GO" id="GO:0003677">
    <property type="term" value="F:DNA binding"/>
    <property type="evidence" value="ECO:0007669"/>
    <property type="project" value="UniProtKB-UniRule"/>
</dbReference>
<dbReference type="GO" id="GO:0000166">
    <property type="term" value="F:nucleotide binding"/>
    <property type="evidence" value="ECO:0007669"/>
    <property type="project" value="UniProtKB-UniRule"/>
</dbReference>
<keyword evidence="7 12" id="KW-0235">DNA replication</keyword>
<evidence type="ECO:0000256" key="2">
    <source>
        <dbReference type="ARBA" id="ARBA00007794"/>
    </source>
</evidence>
<proteinExistence type="inferred from homology"/>
<feature type="domain" description="Papillomavirus E2 C-terminal" evidence="15">
    <location>
        <begin position="326"/>
        <end position="401"/>
    </location>
</feature>
<dbReference type="Gene3D" id="2.170.200.10">
    <property type="entry name" value="Papillomavirus E2 early protein domain"/>
    <property type="match status" value="1"/>
</dbReference>
<comment type="subunit">
    <text evidence="12">Binds DNA as homodimer. Interacts with protein E1; this interaction greatly increases E1 DNA-binding activity. Interacts with protein L1; this interaction enhances E2-dependent replication and transcription activation. Interacts with protein L2; this interaction inhibits E2 transcriptional activity but not DNA replication function E2. Interacts with protein E7; this interaction inhibits E7 oncogenic activity. Interacts with host TAF1; this interaction modulates E2-dependent transcriptional regulation. Interacts with host BRD4; this interaction mediates E2 transcriptional activation function. Additionally, the interaction with host BRD4 on mitotic chromosomes mediates tethering of the viral genome. Interacts with host TOPBP1; this interaction is required for optimal viral DNA replication.</text>
</comment>
<dbReference type="Gene3D" id="3.30.70.330">
    <property type="match status" value="1"/>
</dbReference>
<dbReference type="InterPro" id="IPR036050">
    <property type="entry name" value="Regulatory_protein_E2_N"/>
</dbReference>
<evidence type="ECO:0000256" key="3">
    <source>
        <dbReference type="ARBA" id="ARBA00022491"/>
    </source>
</evidence>
<evidence type="ECO:0000256" key="10">
    <source>
        <dbReference type="ARBA" id="ARBA00023159"/>
    </source>
</evidence>
<dbReference type="InterPro" id="IPR035975">
    <property type="entry name" value="E2/EBNA1_C_sf"/>
</dbReference>
<feature type="compositionally biased region" description="Low complexity" evidence="13">
    <location>
        <begin position="269"/>
        <end position="303"/>
    </location>
</feature>
<dbReference type="InterPro" id="IPR001866">
    <property type="entry name" value="PPV_E2_N"/>
</dbReference>
<dbReference type="InterPro" id="IPR033668">
    <property type="entry name" value="Reg_prot_E2"/>
</dbReference>
<dbReference type="GO" id="GO:0006275">
    <property type="term" value="P:regulation of DNA replication"/>
    <property type="evidence" value="ECO:0007669"/>
    <property type="project" value="UniProtKB-UniRule"/>
</dbReference>
<evidence type="ECO:0000256" key="6">
    <source>
        <dbReference type="ARBA" id="ARBA00022562"/>
    </source>
</evidence>
<keyword evidence="17" id="KW-1185">Reference proteome</keyword>
<evidence type="ECO:0000313" key="16">
    <source>
        <dbReference type="EMBL" id="ABY73446.1"/>
    </source>
</evidence>
<feature type="compositionally biased region" description="Pro residues" evidence="13">
    <location>
        <begin position="238"/>
        <end position="268"/>
    </location>
</feature>
<dbReference type="Pfam" id="PF00508">
    <property type="entry name" value="PPV_E2_N"/>
    <property type="match status" value="1"/>
</dbReference>
<dbReference type="InterPro" id="IPR000427">
    <property type="entry name" value="Papillomavirus_E2_C"/>
</dbReference>
<dbReference type="OrthoDB" id="15886at10239"/>
<protein>
    <recommendedName>
        <fullName evidence="12">Regulatory protein E2</fullName>
    </recommendedName>
</protein>
<feature type="compositionally biased region" description="Basic and acidic residues" evidence="13">
    <location>
        <begin position="305"/>
        <end position="315"/>
    </location>
</feature>
<dbReference type="Gene3D" id="1.10.287.30">
    <property type="entry name" value="E2 (early) protein, N terminal domain, subdomain 1"/>
    <property type="match status" value="1"/>
</dbReference>
<feature type="region of interest" description="Disordered" evidence="13">
    <location>
        <begin position="220"/>
        <end position="323"/>
    </location>
</feature>
<keyword evidence="9 12" id="KW-0238">DNA-binding</keyword>
<name>B4XYE2_9PAPI</name>
<dbReference type="SUPFAM" id="SSF54957">
    <property type="entry name" value="Viral DNA-binding domain"/>
    <property type="match status" value="1"/>
</dbReference>
<dbReference type="SUPFAM" id="SSF51332">
    <property type="entry name" value="E2 regulatory, transactivation domain"/>
    <property type="match status" value="1"/>
</dbReference>
<keyword evidence="5 12" id="KW-0597">Phosphoprotein</keyword>
<organism evidence="16 17">
    <name type="scientific">Tursiops truncatus papillomavirus 1</name>
    <dbReference type="NCBI Taxonomy" id="936059"/>
    <lineage>
        <taxon>Viruses</taxon>
        <taxon>Monodnaviria</taxon>
        <taxon>Shotokuvirae</taxon>
        <taxon>Cossaviricota</taxon>
        <taxon>Papovaviricetes</taxon>
        <taxon>Zurhausenvirales</taxon>
        <taxon>Papillomaviridae</taxon>
        <taxon>Firstpapillomavirinae</taxon>
        <taxon>Upsilonpapillomavirus</taxon>
        <taxon>Upsilonpapillomavirus 1</taxon>
    </lineage>
</organism>
<evidence type="ECO:0000256" key="5">
    <source>
        <dbReference type="ARBA" id="ARBA00022553"/>
    </source>
</evidence>
<dbReference type="GO" id="GO:0003700">
    <property type="term" value="F:DNA-binding transcription factor activity"/>
    <property type="evidence" value="ECO:0007669"/>
    <property type="project" value="UniProtKB-UniRule"/>
</dbReference>
<comment type="PTM">
    <text evidence="12">Phosphorylated.</text>
</comment>
<keyword evidence="4 12" id="KW-0244">Early protein</keyword>
<comment type="caution">
    <text evidence="12">Lacks conserved residue(s) required for the propagation of feature annotation.</text>
</comment>
<evidence type="ECO:0000259" key="14">
    <source>
        <dbReference type="Pfam" id="PF00508"/>
    </source>
</evidence>
<keyword evidence="10 12" id="KW-0010">Activator</keyword>
<feature type="region of interest" description="DNA-binding domain" evidence="12">
    <location>
        <begin position="315"/>
        <end position="405"/>
    </location>
</feature>
<evidence type="ECO:0000256" key="13">
    <source>
        <dbReference type="SAM" id="MobiDB-lite"/>
    </source>
</evidence>
<dbReference type="GeneID" id="6740861"/>
<evidence type="ECO:0000256" key="8">
    <source>
        <dbReference type="ARBA" id="ARBA00023015"/>
    </source>
</evidence>
<dbReference type="GO" id="GO:0042025">
    <property type="term" value="C:host cell nucleus"/>
    <property type="evidence" value="ECO:0007669"/>
    <property type="project" value="UniProtKB-SubCell"/>
</dbReference>
<dbReference type="GO" id="GO:0039693">
    <property type="term" value="P:viral DNA genome replication"/>
    <property type="evidence" value="ECO:0007669"/>
    <property type="project" value="UniProtKB-UniRule"/>
</dbReference>
<comment type="similarity">
    <text evidence="12">Belongs to the papillomaviridae E2 protein family.</text>
</comment>
<evidence type="ECO:0000259" key="15">
    <source>
        <dbReference type="Pfam" id="PF00511"/>
    </source>
</evidence>
<keyword evidence="11 12" id="KW-0804">Transcription</keyword>
<dbReference type="RefSeq" id="YP_002117842.1">
    <property type="nucleotide sequence ID" value="NC_011109.1"/>
</dbReference>
<comment type="subcellular location">
    <subcellularLocation>
        <location evidence="1 12">Host nucleus</location>
    </subcellularLocation>
</comment>
<gene>
    <name evidence="12 16" type="primary">E2</name>
</gene>
<keyword evidence="8 12" id="KW-0805">Transcription regulation</keyword>